<dbReference type="NCBIfam" id="TIGR00571">
    <property type="entry name" value="dam"/>
    <property type="match status" value="1"/>
</dbReference>
<dbReference type="Pfam" id="PF02086">
    <property type="entry name" value="MethyltransfD12"/>
    <property type="match status" value="1"/>
</dbReference>
<comment type="catalytic activity">
    <reaction evidence="6">
        <text>a 2'-deoxyadenosine in DNA + S-adenosyl-L-methionine = an N(6)-methyl-2'-deoxyadenosine in DNA + S-adenosyl-L-homocysteine + H(+)</text>
        <dbReference type="Rhea" id="RHEA:15197"/>
        <dbReference type="Rhea" id="RHEA-COMP:12418"/>
        <dbReference type="Rhea" id="RHEA-COMP:12419"/>
        <dbReference type="ChEBI" id="CHEBI:15378"/>
        <dbReference type="ChEBI" id="CHEBI:57856"/>
        <dbReference type="ChEBI" id="CHEBI:59789"/>
        <dbReference type="ChEBI" id="CHEBI:90615"/>
        <dbReference type="ChEBI" id="CHEBI:90616"/>
        <dbReference type="EC" id="2.1.1.72"/>
    </reaction>
</comment>
<dbReference type="REBASE" id="23428">
    <property type="entry name" value="M.CspUCYNORF6020P"/>
</dbReference>
<dbReference type="PANTHER" id="PTHR30481">
    <property type="entry name" value="DNA ADENINE METHYLASE"/>
    <property type="match status" value="1"/>
</dbReference>
<name>D3EPC6_ATETH</name>
<accession>D3EPC6</accession>
<feature type="binding site" evidence="7">
    <location>
        <position position="24"/>
    </location>
    <ligand>
        <name>S-adenosyl-L-methionine</name>
        <dbReference type="ChEBI" id="CHEBI:59789"/>
    </ligand>
</feature>
<keyword evidence="3 8" id="KW-0489">Methyltransferase</keyword>
<dbReference type="PIRSF" id="PIRSF000398">
    <property type="entry name" value="M_m6A_EcoRV"/>
    <property type="match status" value="1"/>
</dbReference>
<dbReference type="GO" id="GO:0032259">
    <property type="term" value="P:methylation"/>
    <property type="evidence" value="ECO:0007669"/>
    <property type="project" value="UniProtKB-KW"/>
</dbReference>
<evidence type="ECO:0000256" key="4">
    <source>
        <dbReference type="ARBA" id="ARBA00022679"/>
    </source>
</evidence>
<evidence type="ECO:0000256" key="2">
    <source>
        <dbReference type="ARBA" id="ARBA00011900"/>
    </source>
</evidence>
<dbReference type="InterPro" id="IPR012327">
    <property type="entry name" value="MeTrfase_D12"/>
</dbReference>
<dbReference type="GO" id="GO:0006298">
    <property type="term" value="P:mismatch repair"/>
    <property type="evidence" value="ECO:0007669"/>
    <property type="project" value="TreeGrafter"/>
</dbReference>
<evidence type="ECO:0000256" key="1">
    <source>
        <dbReference type="ARBA" id="ARBA00006594"/>
    </source>
</evidence>
<keyword evidence="9" id="KW-1185">Reference proteome</keyword>
<evidence type="ECO:0000313" key="9">
    <source>
        <dbReference type="Proteomes" id="UP000001405"/>
    </source>
</evidence>
<evidence type="ECO:0000256" key="7">
    <source>
        <dbReference type="PIRSR" id="PIRSR000398-1"/>
    </source>
</evidence>
<dbReference type="EMBL" id="CP001842">
    <property type="protein sequence ID" value="ADB95326.1"/>
    <property type="molecule type" value="Genomic_DNA"/>
</dbReference>
<dbReference type="GO" id="GO:1904047">
    <property type="term" value="F:S-adenosyl-L-methionine binding"/>
    <property type="evidence" value="ECO:0007669"/>
    <property type="project" value="TreeGrafter"/>
</dbReference>
<keyword evidence="4" id="KW-0808">Transferase</keyword>
<proteinExistence type="inferred from homology"/>
<evidence type="ECO:0000256" key="5">
    <source>
        <dbReference type="ARBA" id="ARBA00022691"/>
    </source>
</evidence>
<protein>
    <recommendedName>
        <fullName evidence="2">site-specific DNA-methyltransferase (adenine-specific)</fullName>
        <ecNumber evidence="2">2.1.1.72</ecNumber>
    </recommendedName>
</protein>
<dbReference type="Proteomes" id="UP000001405">
    <property type="component" value="Chromosome"/>
</dbReference>
<dbReference type="InterPro" id="IPR012263">
    <property type="entry name" value="M_m6A_EcoRV"/>
</dbReference>
<dbReference type="PANTHER" id="PTHR30481:SF3">
    <property type="entry name" value="DNA ADENINE METHYLASE"/>
    <property type="match status" value="1"/>
</dbReference>
<dbReference type="SUPFAM" id="SSF53335">
    <property type="entry name" value="S-adenosyl-L-methionine-dependent methyltransferases"/>
    <property type="match status" value="1"/>
</dbReference>
<dbReference type="AlphaFoldDB" id="D3EPC6"/>
<sequence length="271" mass="32396">MLESNLNNKWTFKPTPIVKWAGGKRQLLSKLKDKYPKELKKGLIKTYLEPFCGGAAVFFDICFSYEIKKAYLFDKNIELIILYKTIQHDVYKLINKLYELEDKYLSLSLSERSEFYYNIRKLYNTFDKQIDSNFYSSEWMERACYTMFLNKTCFNGLYRVNRQGKFNVPIGNYKNPKIFCEKNLIAVSKAFEIAEIKYRDFSEVLKYANESTFIYYDPPYRPIKNKSNFRAYTSLKFDDREQQRLQQVFIKASKLQALQMLSNSDPKKLYR</sequence>
<evidence type="ECO:0000256" key="6">
    <source>
        <dbReference type="ARBA" id="ARBA00047942"/>
    </source>
</evidence>
<dbReference type="PRINTS" id="PR00505">
    <property type="entry name" value="D12N6MTFRASE"/>
</dbReference>
<dbReference type="GO" id="GO:0043565">
    <property type="term" value="F:sequence-specific DNA binding"/>
    <property type="evidence" value="ECO:0007669"/>
    <property type="project" value="TreeGrafter"/>
</dbReference>
<gene>
    <name evidence="8" type="ordered locus">UCYN_06020</name>
</gene>
<feature type="binding site" evidence="7">
    <location>
        <position position="20"/>
    </location>
    <ligand>
        <name>S-adenosyl-L-methionine</name>
        <dbReference type="ChEBI" id="CHEBI:59789"/>
    </ligand>
</feature>
<dbReference type="KEGG" id="cyu:UCYN_06020"/>
<dbReference type="GO" id="GO:0009307">
    <property type="term" value="P:DNA restriction-modification system"/>
    <property type="evidence" value="ECO:0007669"/>
    <property type="project" value="InterPro"/>
</dbReference>
<keyword evidence="5" id="KW-0949">S-adenosyl-L-methionine</keyword>
<dbReference type="RefSeq" id="WP_012953990.1">
    <property type="nucleotide sequence ID" value="NC_013771.1"/>
</dbReference>
<dbReference type="InterPro" id="IPR029063">
    <property type="entry name" value="SAM-dependent_MTases_sf"/>
</dbReference>
<feature type="binding site" evidence="7">
    <location>
        <position position="217"/>
    </location>
    <ligand>
        <name>S-adenosyl-L-methionine</name>
        <dbReference type="ChEBI" id="CHEBI:59789"/>
    </ligand>
</feature>
<dbReference type="HOGENOM" id="CLU_063430_0_0_3"/>
<dbReference type="GO" id="GO:0009007">
    <property type="term" value="F:site-specific DNA-methyltransferase (adenine-specific) activity"/>
    <property type="evidence" value="ECO:0007669"/>
    <property type="project" value="UniProtKB-EC"/>
</dbReference>
<dbReference type="Gene3D" id="3.40.50.150">
    <property type="entry name" value="Vaccinia Virus protein VP39"/>
    <property type="match status" value="1"/>
</dbReference>
<dbReference type="STRING" id="1453429.UCYN_06020"/>
<evidence type="ECO:0000256" key="3">
    <source>
        <dbReference type="ARBA" id="ARBA00022603"/>
    </source>
</evidence>
<reference evidence="8 9" key="1">
    <citation type="journal article" date="2010" name="Nature">
        <title>Metabolic streamlining in an open-ocean nitrogen-fixing cyanobacterium.</title>
        <authorList>
            <person name="Tripp H.J."/>
            <person name="Bench S.R."/>
            <person name="Turk K.A."/>
            <person name="Foster R.A."/>
            <person name="Desany B.A."/>
            <person name="Niazi F."/>
            <person name="Affourtit J.P."/>
            <person name="Zehr J.P."/>
        </authorList>
    </citation>
    <scope>NUCLEOTIDE SEQUENCE [LARGE SCALE GENOMIC DNA]</scope>
    <source>
        <strain evidence="9">ALOHA</strain>
    </source>
</reference>
<dbReference type="Gene3D" id="1.10.1020.10">
    <property type="entry name" value="Adenine-specific Methyltransferase, Domain 2"/>
    <property type="match status" value="1"/>
</dbReference>
<dbReference type="PATRIC" id="fig|713887.8.peg.560"/>
<dbReference type="InterPro" id="IPR023095">
    <property type="entry name" value="Ade_MeTrfase_dom_2"/>
</dbReference>
<comment type="similarity">
    <text evidence="1">Belongs to the N(4)/N(6)-methyltransferase family.</text>
</comment>
<feature type="binding site" evidence="7">
    <location>
        <position position="74"/>
    </location>
    <ligand>
        <name>S-adenosyl-L-methionine</name>
        <dbReference type="ChEBI" id="CHEBI:59789"/>
    </ligand>
</feature>
<evidence type="ECO:0000313" key="8">
    <source>
        <dbReference type="EMBL" id="ADB95326.1"/>
    </source>
</evidence>
<organism evidence="9">
    <name type="scientific">Atelocyanobacterium thalassa (isolate ALOHA)</name>
    <dbReference type="NCBI Taxonomy" id="1453429"/>
    <lineage>
        <taxon>Bacteria</taxon>
        <taxon>Bacillati</taxon>
        <taxon>Cyanobacteriota</taxon>
        <taxon>Cyanophyceae</taxon>
        <taxon>Oscillatoriophycideae</taxon>
        <taxon>Chroococcales</taxon>
        <taxon>Aphanothecaceae</taxon>
        <taxon>Candidatus Atelocyanobacterium</taxon>
        <taxon>Candidatus Atelocyanobacterium thalassae</taxon>
    </lineage>
</organism>
<dbReference type="EC" id="2.1.1.72" evidence="2"/>